<gene>
    <name evidence="1" type="primary">Q</name>
    <name evidence="1" type="ORF">GCM10007891_05250</name>
</gene>
<dbReference type="Proteomes" id="UP001161423">
    <property type="component" value="Unassembled WGS sequence"/>
</dbReference>
<name>A0ABQ5TR54_9GAMM</name>
<reference evidence="1" key="1">
    <citation type="journal article" date="2014" name="Int. J. Syst. Evol. Microbiol.">
        <title>Complete genome of a new Firmicutes species belonging to the dominant human colonic microbiota ('Ruminococcus bicirculans') reveals two chromosomes and a selective capacity to utilize plant glucans.</title>
        <authorList>
            <consortium name="NISC Comparative Sequencing Program"/>
            <person name="Wegmann U."/>
            <person name="Louis P."/>
            <person name="Goesmann A."/>
            <person name="Henrissat B."/>
            <person name="Duncan S.H."/>
            <person name="Flint H.J."/>
        </authorList>
    </citation>
    <scope>NUCLEOTIDE SEQUENCE</scope>
    <source>
        <strain evidence="1">NBRC 102424</strain>
    </source>
</reference>
<reference evidence="1" key="2">
    <citation type="submission" date="2023-01" db="EMBL/GenBank/DDBJ databases">
        <title>Draft genome sequence of Methylophaga thalassica strain NBRC 102424.</title>
        <authorList>
            <person name="Sun Q."/>
            <person name="Mori K."/>
        </authorList>
    </citation>
    <scope>NUCLEOTIDE SEQUENCE</scope>
    <source>
        <strain evidence="1">NBRC 102424</strain>
    </source>
</reference>
<evidence type="ECO:0000313" key="2">
    <source>
        <dbReference type="Proteomes" id="UP001161423"/>
    </source>
</evidence>
<proteinExistence type="predicted"/>
<dbReference type="EMBL" id="BSND01000003">
    <property type="protein sequence ID" value="GLP98671.1"/>
    <property type="molecule type" value="Genomic_DNA"/>
</dbReference>
<accession>A0ABQ5TR54</accession>
<dbReference type="RefSeq" id="WP_284722330.1">
    <property type="nucleotide sequence ID" value="NZ_BSND01000003.1"/>
</dbReference>
<protein>
    <submittedName>
        <fullName evidence="1">Portal protein</fullName>
    </submittedName>
</protein>
<dbReference type="NCBIfam" id="TIGR01540">
    <property type="entry name" value="portal_PBSX"/>
    <property type="match status" value="1"/>
</dbReference>
<sequence>MSDTKMNFTFGDPEPVLNNRMTDYLGVFTDLGGKYWVPPVSLNGLAQTRGANSHHNSILHFKKNMILKWFEPSQMMSYSTLKQIALDFAVFGMFYVQIFTNGLGRPVRLGHLPSIAMRRGKKPGVFFKLLSDGTEIEFAPYEVIQINEYDVLQSIYGIPEYMGGIQSVLLSEDAGLFRRKYYKNGAHMGYIFLTSDTGLEEDDLKILSDQVSQSKGPGNFRSMHLNIEKTNAKEPVKIIPVGDIGTKDEFERIKNITRGEILSMHRMYPGLSGVIPESNSGFGDMEKIMQVYHELEVGPMQKPFLELNEILGRRVVEFREPKWNNQNVS</sequence>
<keyword evidence="2" id="KW-1185">Reference proteome</keyword>
<organism evidence="1 2">
    <name type="scientific">Methylophaga thalassica</name>
    <dbReference type="NCBI Taxonomy" id="40223"/>
    <lineage>
        <taxon>Bacteria</taxon>
        <taxon>Pseudomonadati</taxon>
        <taxon>Pseudomonadota</taxon>
        <taxon>Gammaproteobacteria</taxon>
        <taxon>Thiotrichales</taxon>
        <taxon>Piscirickettsiaceae</taxon>
        <taxon>Methylophaga</taxon>
    </lineage>
</organism>
<comment type="caution">
    <text evidence="1">The sequence shown here is derived from an EMBL/GenBank/DDBJ whole genome shotgun (WGS) entry which is preliminary data.</text>
</comment>
<dbReference type="InterPro" id="IPR006430">
    <property type="entry name" value="Phage_portal_PBSX"/>
</dbReference>
<evidence type="ECO:0000313" key="1">
    <source>
        <dbReference type="EMBL" id="GLP98671.1"/>
    </source>
</evidence>